<accession>A0A6A6GPH9</accession>
<dbReference type="EMBL" id="ML992501">
    <property type="protein sequence ID" value="KAF2227601.1"/>
    <property type="molecule type" value="Genomic_DNA"/>
</dbReference>
<dbReference type="OrthoDB" id="4346121at2759"/>
<organism evidence="2 3">
    <name type="scientific">Elsinoe ampelina</name>
    <dbReference type="NCBI Taxonomy" id="302913"/>
    <lineage>
        <taxon>Eukaryota</taxon>
        <taxon>Fungi</taxon>
        <taxon>Dikarya</taxon>
        <taxon>Ascomycota</taxon>
        <taxon>Pezizomycotina</taxon>
        <taxon>Dothideomycetes</taxon>
        <taxon>Dothideomycetidae</taxon>
        <taxon>Myriangiales</taxon>
        <taxon>Elsinoaceae</taxon>
        <taxon>Elsinoe</taxon>
    </lineage>
</organism>
<keyword evidence="3" id="KW-1185">Reference proteome</keyword>
<dbReference type="Proteomes" id="UP000799538">
    <property type="component" value="Unassembled WGS sequence"/>
</dbReference>
<evidence type="ECO:0000313" key="2">
    <source>
        <dbReference type="EMBL" id="KAF2227601.1"/>
    </source>
</evidence>
<proteinExistence type="predicted"/>
<dbReference type="Pfam" id="PF24494">
    <property type="entry name" value="DUF7587"/>
    <property type="match status" value="1"/>
</dbReference>
<name>A0A6A6GPH9_9PEZI</name>
<gene>
    <name evidence="2" type="ORF">BDZ85DRAFT_315158</name>
</gene>
<evidence type="ECO:0000313" key="3">
    <source>
        <dbReference type="Proteomes" id="UP000799538"/>
    </source>
</evidence>
<protein>
    <recommendedName>
        <fullName evidence="1">DUF7587 domain-containing protein</fullName>
    </recommendedName>
</protein>
<dbReference type="InterPro" id="IPR056009">
    <property type="entry name" value="DUF7587"/>
</dbReference>
<dbReference type="AlphaFoldDB" id="A0A6A6GPH9"/>
<evidence type="ECO:0000259" key="1">
    <source>
        <dbReference type="Pfam" id="PF24494"/>
    </source>
</evidence>
<reference evidence="3" key="1">
    <citation type="journal article" date="2020" name="Stud. Mycol.">
        <title>101 Dothideomycetes genomes: A test case for predicting lifestyles and emergence of pathogens.</title>
        <authorList>
            <person name="Haridas S."/>
            <person name="Albert R."/>
            <person name="Binder M."/>
            <person name="Bloem J."/>
            <person name="LaButti K."/>
            <person name="Salamov A."/>
            <person name="Andreopoulos B."/>
            <person name="Baker S."/>
            <person name="Barry K."/>
            <person name="Bills G."/>
            <person name="Bluhm B."/>
            <person name="Cannon C."/>
            <person name="Castanera R."/>
            <person name="Culley D."/>
            <person name="Daum C."/>
            <person name="Ezra D."/>
            <person name="Gonzalez J."/>
            <person name="Henrissat B."/>
            <person name="Kuo A."/>
            <person name="Liang C."/>
            <person name="Lipzen A."/>
            <person name="Lutzoni F."/>
            <person name="Magnuson J."/>
            <person name="Mondo S."/>
            <person name="Nolan M."/>
            <person name="Ohm R."/>
            <person name="Pangilinan J."/>
            <person name="Park H.-J."/>
            <person name="Ramirez L."/>
            <person name="Alfaro M."/>
            <person name="Sun H."/>
            <person name="Tritt A."/>
            <person name="Yoshinaga Y."/>
            <person name="Zwiers L.-H."/>
            <person name="Turgeon B."/>
            <person name="Goodwin S."/>
            <person name="Spatafora J."/>
            <person name="Crous P."/>
            <person name="Grigoriev I."/>
        </authorList>
    </citation>
    <scope>NUCLEOTIDE SEQUENCE [LARGE SCALE GENOMIC DNA]</scope>
    <source>
        <strain evidence="3">CECT 20119</strain>
    </source>
</reference>
<sequence>MEADLLRNYTNRKDGFGIPIVSLGPEWDHSANDTDDNGEIWVPPKGRGFLIDPDIQALNGLIWQVDETRSIFGMELAFERCLSRVGNLGEKSLPPRSNANIHRTLTENIKILKNEAKKSALRVIDSAHAARSLLGLHLKSFPELVLRPGVTSIWQEPQLLLRAYRKESHTLFHPQMGFLCTALADPGCQPFKDVGERGKPKHVSEQSLRQHCEESEEPSEWISLHKDIAWIWHRIRSHALKQKNSACSDWFVAVVSTEMMDRLDVFWDRSDTMVKRYARGKTYTMKEDGVKYTSPDHYLVHGWIPAQCICHVYDFEHFDSRCRELGIPEDKDRLMPAYPAEMLIRQADTKPNTTVSRVNVEMGTLQL</sequence>
<feature type="domain" description="DUF7587" evidence="1">
    <location>
        <begin position="156"/>
        <end position="316"/>
    </location>
</feature>